<evidence type="ECO:0000313" key="2">
    <source>
        <dbReference type="Proteomes" id="UP000245370"/>
    </source>
</evidence>
<dbReference type="AlphaFoldDB" id="A0A2U2XCZ7"/>
<comment type="caution">
    <text evidence="1">The sequence shown here is derived from an EMBL/GenBank/DDBJ whole genome shotgun (WGS) entry which is preliminary data.</text>
</comment>
<gene>
    <name evidence="1" type="ORF">DIT68_08550</name>
</gene>
<keyword evidence="2" id="KW-1185">Reference proteome</keyword>
<reference evidence="1 2" key="1">
    <citation type="submission" date="2018-05" db="EMBL/GenBank/DDBJ databases">
        <title>Brumimicrobium oceani sp. nov., isolated from coastal sediment.</title>
        <authorList>
            <person name="Kou Y."/>
        </authorList>
    </citation>
    <scope>NUCLEOTIDE SEQUENCE [LARGE SCALE GENOMIC DNA]</scope>
    <source>
        <strain evidence="1 2">C305</strain>
    </source>
</reference>
<accession>A0A2U2XCZ7</accession>
<reference evidence="1 2" key="2">
    <citation type="submission" date="2018-05" db="EMBL/GenBank/DDBJ databases">
        <authorList>
            <person name="Lanie J.A."/>
            <person name="Ng W.-L."/>
            <person name="Kazmierczak K.M."/>
            <person name="Andrzejewski T.M."/>
            <person name="Davidsen T.M."/>
            <person name="Wayne K.J."/>
            <person name="Tettelin H."/>
            <person name="Glass J.I."/>
            <person name="Rusch D."/>
            <person name="Podicherti R."/>
            <person name="Tsui H.-C.T."/>
            <person name="Winkler M.E."/>
        </authorList>
    </citation>
    <scope>NUCLEOTIDE SEQUENCE [LARGE SCALE GENOMIC DNA]</scope>
    <source>
        <strain evidence="1 2">C305</strain>
    </source>
</reference>
<organism evidence="1 2">
    <name type="scientific">Brumimicrobium oceani</name>
    <dbReference type="NCBI Taxonomy" id="2100725"/>
    <lineage>
        <taxon>Bacteria</taxon>
        <taxon>Pseudomonadati</taxon>
        <taxon>Bacteroidota</taxon>
        <taxon>Flavobacteriia</taxon>
        <taxon>Flavobacteriales</taxon>
        <taxon>Crocinitomicaceae</taxon>
        <taxon>Brumimicrobium</taxon>
    </lineage>
</organism>
<name>A0A2U2XCZ7_9FLAO</name>
<protein>
    <submittedName>
        <fullName evidence="1">Uncharacterized protein</fullName>
    </submittedName>
</protein>
<dbReference type="Proteomes" id="UP000245370">
    <property type="component" value="Unassembled WGS sequence"/>
</dbReference>
<proteinExistence type="predicted"/>
<dbReference type="EMBL" id="QFRJ01000005">
    <property type="protein sequence ID" value="PWH85674.1"/>
    <property type="molecule type" value="Genomic_DNA"/>
</dbReference>
<evidence type="ECO:0000313" key="1">
    <source>
        <dbReference type="EMBL" id="PWH85674.1"/>
    </source>
</evidence>
<sequence>MQRIDFKITQWNRFEHFILNRYQTGNSDSKSAEISSFIRFFLMLKKVKHHAWKRFRINLDS</sequence>